<organism evidence="2 3">
    <name type="scientific">Enhygromyxa salina</name>
    <dbReference type="NCBI Taxonomy" id="215803"/>
    <lineage>
        <taxon>Bacteria</taxon>
        <taxon>Pseudomonadati</taxon>
        <taxon>Myxococcota</taxon>
        <taxon>Polyangia</taxon>
        <taxon>Nannocystales</taxon>
        <taxon>Nannocystaceae</taxon>
        <taxon>Enhygromyxa</taxon>
    </lineage>
</organism>
<proteinExistence type="predicted"/>
<dbReference type="Pfam" id="PF09969">
    <property type="entry name" value="DUF2203"/>
    <property type="match status" value="1"/>
</dbReference>
<keyword evidence="3" id="KW-1185">Reference proteome</keyword>
<protein>
    <recommendedName>
        <fullName evidence="4">DUF2203 domain-containing protein</fullName>
    </recommendedName>
</protein>
<dbReference type="EMBL" id="PVNK01000143">
    <property type="protein sequence ID" value="PRP99014.1"/>
    <property type="molecule type" value="Genomic_DNA"/>
</dbReference>
<evidence type="ECO:0008006" key="4">
    <source>
        <dbReference type="Google" id="ProtNLM"/>
    </source>
</evidence>
<evidence type="ECO:0000313" key="2">
    <source>
        <dbReference type="EMBL" id="PRP99014.1"/>
    </source>
</evidence>
<feature type="region of interest" description="Disordered" evidence="1">
    <location>
        <begin position="142"/>
        <end position="165"/>
    </location>
</feature>
<dbReference type="AlphaFoldDB" id="A0A2S9Y1N8"/>
<dbReference type="RefSeq" id="WP_106392314.1">
    <property type="nucleotide sequence ID" value="NZ_PVNK01000143.1"/>
</dbReference>
<comment type="caution">
    <text evidence="2">The sequence shown here is derived from an EMBL/GenBank/DDBJ whole genome shotgun (WGS) entry which is preliminary data.</text>
</comment>
<dbReference type="PIRSF" id="PIRSF016498">
    <property type="entry name" value="UCP016498"/>
    <property type="match status" value="1"/>
</dbReference>
<accession>A0A2S9Y1N8</accession>
<gene>
    <name evidence="2" type="ORF">ENSA5_29350</name>
</gene>
<name>A0A2S9Y1N8_9BACT</name>
<dbReference type="OrthoDB" id="9802910at2"/>
<evidence type="ECO:0000313" key="3">
    <source>
        <dbReference type="Proteomes" id="UP000237968"/>
    </source>
</evidence>
<dbReference type="InterPro" id="IPR018699">
    <property type="entry name" value="DUF2203"/>
</dbReference>
<evidence type="ECO:0000256" key="1">
    <source>
        <dbReference type="SAM" id="MobiDB-lite"/>
    </source>
</evidence>
<dbReference type="Proteomes" id="UP000237968">
    <property type="component" value="Unassembled WGS sequence"/>
</dbReference>
<feature type="compositionally biased region" description="Polar residues" evidence="1">
    <location>
        <begin position="148"/>
        <end position="165"/>
    </location>
</feature>
<reference evidence="2 3" key="1">
    <citation type="submission" date="2018-03" db="EMBL/GenBank/DDBJ databases">
        <title>Draft Genome Sequences of the Obligatory Marine Myxobacteria Enhygromyxa salina SWB005.</title>
        <authorList>
            <person name="Poehlein A."/>
            <person name="Moghaddam J.A."/>
            <person name="Harms H."/>
            <person name="Alanjari M."/>
            <person name="Koenig G.M."/>
            <person name="Daniel R."/>
            <person name="Schaeberle T.F."/>
        </authorList>
    </citation>
    <scope>NUCLEOTIDE SEQUENCE [LARGE SCALE GENOMIC DNA]</scope>
    <source>
        <strain evidence="2 3">SWB005</strain>
    </source>
</reference>
<sequence>MASRYFTLEQAQALLPRVRKLMGQALQLHGHLRTAIARLGDAGHDIDWPLLRGEQELDEFDDEPAAQALAKARMIYLALREVVALIEGLGVEVKGVMEGLVDFRSWCDGEQEVVLCYKLGEPEIRFFHGLNDGFAGRRSVKGHEFTTERTSPTDTSQLEPMLTSE</sequence>